<reference evidence="1" key="1">
    <citation type="journal article" date="2015" name="Nature">
        <title>Complex archaea that bridge the gap between prokaryotes and eukaryotes.</title>
        <authorList>
            <person name="Spang A."/>
            <person name="Saw J.H."/>
            <person name="Jorgensen S.L."/>
            <person name="Zaremba-Niedzwiedzka K."/>
            <person name="Martijn J."/>
            <person name="Lind A.E."/>
            <person name="van Eijk R."/>
            <person name="Schleper C."/>
            <person name="Guy L."/>
            <person name="Ettema T.J."/>
        </authorList>
    </citation>
    <scope>NUCLEOTIDE SEQUENCE</scope>
</reference>
<accession>A0A0F9HCV1</accession>
<protein>
    <submittedName>
        <fullName evidence="1">Uncharacterized protein</fullName>
    </submittedName>
</protein>
<evidence type="ECO:0000313" key="1">
    <source>
        <dbReference type="EMBL" id="KKM13191.1"/>
    </source>
</evidence>
<dbReference type="EMBL" id="LAZR01015435">
    <property type="protein sequence ID" value="KKM13191.1"/>
    <property type="molecule type" value="Genomic_DNA"/>
</dbReference>
<gene>
    <name evidence="1" type="ORF">LCGC14_1718810</name>
</gene>
<proteinExistence type="predicted"/>
<name>A0A0F9HCV1_9ZZZZ</name>
<organism evidence="1">
    <name type="scientific">marine sediment metagenome</name>
    <dbReference type="NCBI Taxonomy" id="412755"/>
    <lineage>
        <taxon>unclassified sequences</taxon>
        <taxon>metagenomes</taxon>
        <taxon>ecological metagenomes</taxon>
    </lineage>
</organism>
<sequence>MVAIALGFVGVISWAVTERIQKNRYRGQVAEAKAKDTTQNRKIHEAGLKALPDDELAKTTGTTFIPEGAQAIFSGYLLTREQNIGCNGCLKFQDEYEPNLTTAYSLKMVAEEDRDKAVRGKRTWRTIALIGTAVVGTLIIERIADKRSKNK</sequence>
<dbReference type="AlphaFoldDB" id="A0A0F9HCV1"/>
<comment type="caution">
    <text evidence="1">The sequence shown here is derived from an EMBL/GenBank/DDBJ whole genome shotgun (WGS) entry which is preliminary data.</text>
</comment>